<protein>
    <submittedName>
        <fullName evidence="3">Putative esterase</fullName>
        <ecNumber evidence="3">3.1.-.-</ecNumber>
    </submittedName>
</protein>
<sequence>MAVIEVRERVRFVETDMMGVVHHSNYLRWFEMGRVAYLRAAGVELLDLISNNYLFPITEVTCKYKTSARFDDEIIIRATMTEFTKAKMTFSYEVIRQADEVLLAVGKTTNAFTNLEGKVTRLNQDYYGRIAALYEQEMKGRNQ</sequence>
<dbReference type="Pfam" id="PF13279">
    <property type="entry name" value="4HBT_2"/>
    <property type="match status" value="1"/>
</dbReference>
<dbReference type="PROSITE" id="PS01328">
    <property type="entry name" value="4HBCOA_THIOESTERASE"/>
    <property type="match status" value="1"/>
</dbReference>
<dbReference type="PANTHER" id="PTHR31793">
    <property type="entry name" value="4-HYDROXYBENZOYL-COA THIOESTERASE FAMILY MEMBER"/>
    <property type="match status" value="1"/>
</dbReference>
<evidence type="ECO:0000256" key="2">
    <source>
        <dbReference type="ARBA" id="ARBA00022801"/>
    </source>
</evidence>
<dbReference type="InterPro" id="IPR029069">
    <property type="entry name" value="HotDog_dom_sf"/>
</dbReference>
<gene>
    <name evidence="3" type="ORF">SDC9_109335</name>
</gene>
<dbReference type="AlphaFoldDB" id="A0A645BGX4"/>
<dbReference type="PANTHER" id="PTHR31793:SF27">
    <property type="entry name" value="NOVEL THIOESTERASE SUPERFAMILY DOMAIN AND SAPOSIN A-TYPE DOMAIN CONTAINING PROTEIN (0610012H03RIK)"/>
    <property type="match status" value="1"/>
</dbReference>
<evidence type="ECO:0000313" key="3">
    <source>
        <dbReference type="EMBL" id="MPM62463.1"/>
    </source>
</evidence>
<dbReference type="PIRSF" id="PIRSF003230">
    <property type="entry name" value="YbgC"/>
    <property type="match status" value="1"/>
</dbReference>
<name>A0A645BGX4_9ZZZZ</name>
<organism evidence="3">
    <name type="scientific">bioreactor metagenome</name>
    <dbReference type="NCBI Taxonomy" id="1076179"/>
    <lineage>
        <taxon>unclassified sequences</taxon>
        <taxon>metagenomes</taxon>
        <taxon>ecological metagenomes</taxon>
    </lineage>
</organism>
<evidence type="ECO:0000256" key="1">
    <source>
        <dbReference type="ARBA" id="ARBA00005953"/>
    </source>
</evidence>
<dbReference type="InterPro" id="IPR050563">
    <property type="entry name" value="4-hydroxybenzoyl-CoA_TE"/>
</dbReference>
<accession>A0A645BGX4</accession>
<comment type="similarity">
    <text evidence="1">Belongs to the 4-hydroxybenzoyl-CoA thioesterase family.</text>
</comment>
<dbReference type="EC" id="3.1.-.-" evidence="3"/>
<dbReference type="InterPro" id="IPR006684">
    <property type="entry name" value="YbgC/YbaW"/>
</dbReference>
<dbReference type="CDD" id="cd00586">
    <property type="entry name" value="4HBT"/>
    <property type="match status" value="1"/>
</dbReference>
<dbReference type="SUPFAM" id="SSF54637">
    <property type="entry name" value="Thioesterase/thiol ester dehydrase-isomerase"/>
    <property type="match status" value="1"/>
</dbReference>
<proteinExistence type="inferred from homology"/>
<dbReference type="NCBIfam" id="TIGR00051">
    <property type="entry name" value="YbgC/FadM family acyl-CoA thioesterase"/>
    <property type="match status" value="1"/>
</dbReference>
<dbReference type="Gene3D" id="3.10.129.10">
    <property type="entry name" value="Hotdog Thioesterase"/>
    <property type="match status" value="1"/>
</dbReference>
<keyword evidence="2 3" id="KW-0378">Hydrolase</keyword>
<comment type="caution">
    <text evidence="3">The sequence shown here is derived from an EMBL/GenBank/DDBJ whole genome shotgun (WGS) entry which is preliminary data.</text>
</comment>
<dbReference type="GO" id="GO:0047617">
    <property type="term" value="F:fatty acyl-CoA hydrolase activity"/>
    <property type="evidence" value="ECO:0007669"/>
    <property type="project" value="TreeGrafter"/>
</dbReference>
<dbReference type="InterPro" id="IPR008272">
    <property type="entry name" value="HB-CoA_thioesterase_AS"/>
</dbReference>
<dbReference type="EMBL" id="VSSQ01018875">
    <property type="protein sequence ID" value="MPM62463.1"/>
    <property type="molecule type" value="Genomic_DNA"/>
</dbReference>
<reference evidence="3" key="1">
    <citation type="submission" date="2019-08" db="EMBL/GenBank/DDBJ databases">
        <authorList>
            <person name="Kucharzyk K."/>
            <person name="Murdoch R.W."/>
            <person name="Higgins S."/>
            <person name="Loffler F."/>
        </authorList>
    </citation>
    <scope>NUCLEOTIDE SEQUENCE</scope>
</reference>